<protein>
    <recommendedName>
        <fullName evidence="8">Ion transport domain-containing protein</fullName>
    </recommendedName>
</protein>
<accession>A0ABP0IIC3</accession>
<dbReference type="PANTHER" id="PTHR10217">
    <property type="entry name" value="VOLTAGE AND LIGAND GATED POTASSIUM CHANNEL"/>
    <property type="match status" value="1"/>
</dbReference>
<evidence type="ECO:0000256" key="7">
    <source>
        <dbReference type="SAM" id="Phobius"/>
    </source>
</evidence>
<evidence type="ECO:0000313" key="10">
    <source>
        <dbReference type="Proteomes" id="UP001642484"/>
    </source>
</evidence>
<keyword evidence="10" id="KW-1185">Reference proteome</keyword>
<dbReference type="InterPro" id="IPR018490">
    <property type="entry name" value="cNMP-bd_dom_sf"/>
</dbReference>
<feature type="region of interest" description="Disordered" evidence="6">
    <location>
        <begin position="113"/>
        <end position="147"/>
    </location>
</feature>
<evidence type="ECO:0000259" key="8">
    <source>
        <dbReference type="Pfam" id="PF00520"/>
    </source>
</evidence>
<dbReference type="PANTHER" id="PTHR10217:SF435">
    <property type="entry name" value="POTASSIUM VOLTAGE-GATED CHANNEL PROTEIN EAG"/>
    <property type="match status" value="1"/>
</dbReference>
<keyword evidence="5" id="KW-0175">Coiled coil</keyword>
<evidence type="ECO:0000256" key="6">
    <source>
        <dbReference type="SAM" id="MobiDB-lite"/>
    </source>
</evidence>
<organism evidence="9 10">
    <name type="scientific">Durusdinium trenchii</name>
    <dbReference type="NCBI Taxonomy" id="1381693"/>
    <lineage>
        <taxon>Eukaryota</taxon>
        <taxon>Sar</taxon>
        <taxon>Alveolata</taxon>
        <taxon>Dinophyceae</taxon>
        <taxon>Suessiales</taxon>
        <taxon>Symbiodiniaceae</taxon>
        <taxon>Durusdinium</taxon>
    </lineage>
</organism>
<proteinExistence type="predicted"/>
<keyword evidence="3 7" id="KW-1133">Transmembrane helix</keyword>
<evidence type="ECO:0000313" key="9">
    <source>
        <dbReference type="EMBL" id="CAK9002356.1"/>
    </source>
</evidence>
<evidence type="ECO:0000256" key="1">
    <source>
        <dbReference type="ARBA" id="ARBA00004141"/>
    </source>
</evidence>
<feature type="transmembrane region" description="Helical" evidence="7">
    <location>
        <begin position="458"/>
        <end position="479"/>
    </location>
</feature>
<gene>
    <name evidence="9" type="ORF">CCMP2556_LOCUS6813</name>
</gene>
<dbReference type="Pfam" id="PF00520">
    <property type="entry name" value="Ion_trans"/>
    <property type="match status" value="1"/>
</dbReference>
<feature type="transmembrane region" description="Helical" evidence="7">
    <location>
        <begin position="232"/>
        <end position="252"/>
    </location>
</feature>
<feature type="coiled-coil region" evidence="5">
    <location>
        <begin position="50"/>
        <end position="91"/>
    </location>
</feature>
<keyword evidence="4 7" id="KW-0472">Membrane</keyword>
<sequence>MQPTLMHQPSANLTILTNEDSQKNTSIYRKESLALDDLLSEREDPAMELLGRLSELFKKQEVQIQTLNDEVQRLQGRIRRISLENADLKSNPTTPQAYKPEELPENFLQLKIMRGPSRGPPEHEDEVPDEHTEQSREMPPSSNDAGQLCALPENFWEDDEEEEEEVLKPRRRVEVLPRWQERVSWENTRINPAPPSNSNFDGDRRLESDDKHTLARQGCQRFILLPSDPKRMAWDLTGMVLLVYDMIAIPISAFEPDDTVFSDFMGWLTQIFWTFDIIMSLLTGYVNKGQLVMSPYQIFINYLKTWFLLDLVVVGPDWVITFIQLSAHGDEGGSAGSVGRLVRTIRVVRTVRLLRLVKLKRVIDMLKDRITSEVVFILLNILKLIILLLLVNHFVASLWYLMGGLANAGTPNWRDAYGMQPGTQPLSYRYATALHWSLTQFTPATVDVHPQNMVERTFAILVLIFGLVLFSSFVSSITASMTQLRNMQEDKSKQFWLLRRYLLQKKVPQDLTFKVLRYTEYATSRSGEAIPEHRITILSLLTKQLQSELRFVTHFGCVKLHGFFKLVCTMNESLLHMMSTGKALVSKALASQDPLFELVDPALCMYFVDQGQVQYCQGQSALGLGGGLSTWAPSNFDSEGLLPPDPETVQPVTPTESGIAIGKGGHLCEIVLWAQWRHVGSARAIHESNIVQVIAKGFAECIRRDPAVDSVAAMYARMFVQLANDRERIPEDWQEICNDEMTALTDSLSEYSPDSETPKNLMSRIMALTKPKARSF</sequence>
<comment type="caution">
    <text evidence="9">The sequence shown here is derived from an EMBL/GenBank/DDBJ whole genome shotgun (WGS) entry which is preliminary data.</text>
</comment>
<evidence type="ECO:0000256" key="2">
    <source>
        <dbReference type="ARBA" id="ARBA00022692"/>
    </source>
</evidence>
<dbReference type="InterPro" id="IPR005821">
    <property type="entry name" value="Ion_trans_dom"/>
</dbReference>
<name>A0ABP0IIC3_9DINO</name>
<dbReference type="SUPFAM" id="SSF51206">
    <property type="entry name" value="cAMP-binding domain-like"/>
    <property type="match status" value="1"/>
</dbReference>
<evidence type="ECO:0000256" key="4">
    <source>
        <dbReference type="ARBA" id="ARBA00023136"/>
    </source>
</evidence>
<dbReference type="EMBL" id="CAXAMN010003002">
    <property type="protein sequence ID" value="CAK9002356.1"/>
    <property type="molecule type" value="Genomic_DNA"/>
</dbReference>
<feature type="transmembrane region" description="Helical" evidence="7">
    <location>
        <begin position="264"/>
        <end position="286"/>
    </location>
</feature>
<dbReference type="Proteomes" id="UP001642484">
    <property type="component" value="Unassembled WGS sequence"/>
</dbReference>
<feature type="transmembrane region" description="Helical" evidence="7">
    <location>
        <begin position="374"/>
        <end position="402"/>
    </location>
</feature>
<comment type="subcellular location">
    <subcellularLocation>
        <location evidence="1">Membrane</location>
        <topology evidence="1">Multi-pass membrane protein</topology>
    </subcellularLocation>
</comment>
<dbReference type="SUPFAM" id="SSF81324">
    <property type="entry name" value="Voltage-gated potassium channels"/>
    <property type="match status" value="1"/>
</dbReference>
<dbReference type="Gene3D" id="1.10.287.70">
    <property type="match status" value="1"/>
</dbReference>
<evidence type="ECO:0000256" key="5">
    <source>
        <dbReference type="SAM" id="Coils"/>
    </source>
</evidence>
<feature type="domain" description="Ion transport" evidence="8">
    <location>
        <begin position="233"/>
        <end position="486"/>
    </location>
</feature>
<dbReference type="InterPro" id="IPR050818">
    <property type="entry name" value="KCNH_animal-type"/>
</dbReference>
<evidence type="ECO:0000256" key="3">
    <source>
        <dbReference type="ARBA" id="ARBA00022989"/>
    </source>
</evidence>
<reference evidence="9 10" key="1">
    <citation type="submission" date="2024-02" db="EMBL/GenBank/DDBJ databases">
        <authorList>
            <person name="Chen Y."/>
            <person name="Shah S."/>
            <person name="Dougan E. K."/>
            <person name="Thang M."/>
            <person name="Chan C."/>
        </authorList>
    </citation>
    <scope>NUCLEOTIDE SEQUENCE [LARGE SCALE GENOMIC DNA]</scope>
</reference>
<keyword evidence="2 7" id="KW-0812">Transmembrane</keyword>